<dbReference type="EMBL" id="JAUKUA010000006">
    <property type="protein sequence ID" value="KAK0708598.1"/>
    <property type="molecule type" value="Genomic_DNA"/>
</dbReference>
<name>A0AA40A3L9_9PEZI</name>
<protein>
    <submittedName>
        <fullName evidence="2">Uncharacterized protein</fullName>
    </submittedName>
</protein>
<keyword evidence="3" id="KW-1185">Reference proteome</keyword>
<proteinExistence type="predicted"/>
<evidence type="ECO:0000313" key="2">
    <source>
        <dbReference type="EMBL" id="KAK0708598.1"/>
    </source>
</evidence>
<organism evidence="2 3">
    <name type="scientific">Lasiosphaeris hirsuta</name>
    <dbReference type="NCBI Taxonomy" id="260670"/>
    <lineage>
        <taxon>Eukaryota</taxon>
        <taxon>Fungi</taxon>
        <taxon>Dikarya</taxon>
        <taxon>Ascomycota</taxon>
        <taxon>Pezizomycotina</taxon>
        <taxon>Sordariomycetes</taxon>
        <taxon>Sordariomycetidae</taxon>
        <taxon>Sordariales</taxon>
        <taxon>Lasiosphaeriaceae</taxon>
        <taxon>Lasiosphaeris</taxon>
    </lineage>
</organism>
<feature type="region of interest" description="Disordered" evidence="1">
    <location>
        <begin position="95"/>
        <end position="119"/>
    </location>
</feature>
<feature type="region of interest" description="Disordered" evidence="1">
    <location>
        <begin position="227"/>
        <end position="246"/>
    </location>
</feature>
<dbReference type="Proteomes" id="UP001172102">
    <property type="component" value="Unassembled WGS sequence"/>
</dbReference>
<feature type="compositionally biased region" description="Polar residues" evidence="1">
    <location>
        <begin position="236"/>
        <end position="246"/>
    </location>
</feature>
<evidence type="ECO:0000313" key="3">
    <source>
        <dbReference type="Proteomes" id="UP001172102"/>
    </source>
</evidence>
<sequence>MQGLRSDEEGALCSDRQDSETLRGSQWRASWRLLGIKNLGRKKIYMMVLTRLALHGTQPAAVALRVSTSLCGRPLQRSVTRAAIALRGQKILARQKGHRHREIAPSAASEPASERRRGTGVFEARAPTGRSPRREPCFVLLCPALVFPGRSDLFCLWPVSATTCTRHLSPRPVIRTPHSTASDGISRGLVKDAIFARRGCCCSSTSAFLLRNTAGLAEIPNPGCVLASSHSDDQRPTTNQRPSNST</sequence>
<comment type="caution">
    <text evidence="2">The sequence shown here is derived from an EMBL/GenBank/DDBJ whole genome shotgun (WGS) entry which is preliminary data.</text>
</comment>
<dbReference type="AlphaFoldDB" id="A0AA40A3L9"/>
<evidence type="ECO:0000256" key="1">
    <source>
        <dbReference type="SAM" id="MobiDB-lite"/>
    </source>
</evidence>
<accession>A0AA40A3L9</accession>
<gene>
    <name evidence="2" type="ORF">B0H67DRAFT_344632</name>
</gene>
<reference evidence="2" key="1">
    <citation type="submission" date="2023-06" db="EMBL/GenBank/DDBJ databases">
        <title>Genome-scale phylogeny and comparative genomics of the fungal order Sordariales.</title>
        <authorList>
            <consortium name="Lawrence Berkeley National Laboratory"/>
            <person name="Hensen N."/>
            <person name="Bonometti L."/>
            <person name="Westerberg I."/>
            <person name="Brannstrom I.O."/>
            <person name="Guillou S."/>
            <person name="Cros-Aarteil S."/>
            <person name="Calhoun S."/>
            <person name="Haridas S."/>
            <person name="Kuo A."/>
            <person name="Mondo S."/>
            <person name="Pangilinan J."/>
            <person name="Riley R."/>
            <person name="Labutti K."/>
            <person name="Andreopoulos B."/>
            <person name="Lipzen A."/>
            <person name="Chen C."/>
            <person name="Yanf M."/>
            <person name="Daum C."/>
            <person name="Ng V."/>
            <person name="Clum A."/>
            <person name="Steindorff A."/>
            <person name="Ohm R."/>
            <person name="Martin F."/>
            <person name="Silar P."/>
            <person name="Natvig D."/>
            <person name="Lalanne C."/>
            <person name="Gautier V."/>
            <person name="Ament-Velasquez S.L."/>
            <person name="Kruys A."/>
            <person name="Hutchinson M.I."/>
            <person name="Powell A.J."/>
            <person name="Barry K."/>
            <person name="Miller A.N."/>
            <person name="Grigoriev I.V."/>
            <person name="Debuchy R."/>
            <person name="Gladieux P."/>
            <person name="Thoren M.H."/>
            <person name="Johannesson H."/>
        </authorList>
    </citation>
    <scope>NUCLEOTIDE SEQUENCE</scope>
    <source>
        <strain evidence="2">SMH4607-1</strain>
    </source>
</reference>